<sequence length="333" mass="33837">MEANIRWVVLTAVAPVAWGTNYFVTHEFLPADNPLYGAALRALPAGLVLLALCRQGPRGAWWGRSAVLGLLNVSVFFVLVYAASQSLPTSVASTVMAVSPMAMMLIAWVLVSERPGVAHLAGAAIGLGGVCVMLLTGAEGVSVPGVLASASAMLVSSFGHILAKRWGAGADVLASTAWQLTAGGLFLLPVAAAAEGPPPALSARVLLAFGYAALIATALAFAAWFTGLRHLPAGTVGLIGLLNPVTGVLLGTVVAGEVLTVRQLGGLVLVLVGVVLGRPTRAGRRRDGQAPRLPVPGRCPAPAPSMCSSPVRSTGAGQCSGTGSYERSEGRAP</sequence>
<feature type="transmembrane region" description="Helical" evidence="7">
    <location>
        <begin position="90"/>
        <end position="110"/>
    </location>
</feature>
<dbReference type="InterPro" id="IPR000620">
    <property type="entry name" value="EamA_dom"/>
</dbReference>
<dbReference type="Gene3D" id="1.10.3730.20">
    <property type="match status" value="2"/>
</dbReference>
<feature type="transmembrane region" description="Helical" evidence="7">
    <location>
        <begin position="117"/>
        <end position="135"/>
    </location>
</feature>
<comment type="subcellular location">
    <subcellularLocation>
        <location evidence="1">Membrane</location>
        <topology evidence="1">Multi-pass membrane protein</topology>
    </subcellularLocation>
</comment>
<keyword evidence="4 7" id="KW-1133">Transmembrane helix</keyword>
<organism evidence="9 10">
    <name type="scientific">Streptomyces caeni</name>
    <dbReference type="NCBI Taxonomy" id="2307231"/>
    <lineage>
        <taxon>Bacteria</taxon>
        <taxon>Bacillati</taxon>
        <taxon>Actinomycetota</taxon>
        <taxon>Actinomycetes</taxon>
        <taxon>Kitasatosporales</taxon>
        <taxon>Streptomycetaceae</taxon>
        <taxon>Streptomyces</taxon>
    </lineage>
</organism>
<dbReference type="InterPro" id="IPR037185">
    <property type="entry name" value="EmrE-like"/>
</dbReference>
<keyword evidence="3 7" id="KW-0812">Transmembrane</keyword>
<dbReference type="Proteomes" id="UP001597261">
    <property type="component" value="Unassembled WGS sequence"/>
</dbReference>
<dbReference type="SUPFAM" id="SSF103481">
    <property type="entry name" value="Multidrug resistance efflux transporter EmrE"/>
    <property type="match status" value="2"/>
</dbReference>
<evidence type="ECO:0000259" key="8">
    <source>
        <dbReference type="Pfam" id="PF00892"/>
    </source>
</evidence>
<reference evidence="10" key="1">
    <citation type="journal article" date="2019" name="Int. J. Syst. Evol. Microbiol.">
        <title>The Global Catalogue of Microorganisms (GCM) 10K type strain sequencing project: providing services to taxonomists for standard genome sequencing and annotation.</title>
        <authorList>
            <consortium name="The Broad Institute Genomics Platform"/>
            <consortium name="The Broad Institute Genome Sequencing Center for Infectious Disease"/>
            <person name="Wu L."/>
            <person name="Ma J."/>
        </authorList>
    </citation>
    <scope>NUCLEOTIDE SEQUENCE [LARGE SCALE GENOMIC DNA]</scope>
    <source>
        <strain evidence="10">CGMCC 1.12470</strain>
    </source>
</reference>
<dbReference type="InterPro" id="IPR050638">
    <property type="entry name" value="AA-Vitamin_Transporters"/>
</dbReference>
<evidence type="ECO:0000256" key="7">
    <source>
        <dbReference type="SAM" id="Phobius"/>
    </source>
</evidence>
<dbReference type="RefSeq" id="WP_381081956.1">
    <property type="nucleotide sequence ID" value="NZ_JBHUDX010000030.1"/>
</dbReference>
<keyword evidence="5 7" id="KW-0472">Membrane</keyword>
<feature type="transmembrane region" description="Helical" evidence="7">
    <location>
        <begin position="206"/>
        <end position="226"/>
    </location>
</feature>
<evidence type="ECO:0000256" key="3">
    <source>
        <dbReference type="ARBA" id="ARBA00022692"/>
    </source>
</evidence>
<evidence type="ECO:0000256" key="6">
    <source>
        <dbReference type="SAM" id="MobiDB-lite"/>
    </source>
</evidence>
<feature type="compositionally biased region" description="Pro residues" evidence="6">
    <location>
        <begin position="293"/>
        <end position="303"/>
    </location>
</feature>
<feature type="transmembrane region" description="Helical" evidence="7">
    <location>
        <begin position="260"/>
        <end position="277"/>
    </location>
</feature>
<gene>
    <name evidence="9" type="ORF">ACFSL4_13210</name>
</gene>
<accession>A0ABW4IRQ6</accession>
<evidence type="ECO:0000313" key="9">
    <source>
        <dbReference type="EMBL" id="MFD1659143.1"/>
    </source>
</evidence>
<name>A0ABW4IRQ6_9ACTN</name>
<proteinExistence type="inferred from homology"/>
<evidence type="ECO:0000313" key="10">
    <source>
        <dbReference type="Proteomes" id="UP001597261"/>
    </source>
</evidence>
<protein>
    <submittedName>
        <fullName evidence="9">EamA family transporter</fullName>
    </submittedName>
</protein>
<evidence type="ECO:0000256" key="5">
    <source>
        <dbReference type="ARBA" id="ARBA00023136"/>
    </source>
</evidence>
<dbReference type="PANTHER" id="PTHR32322:SF2">
    <property type="entry name" value="EAMA DOMAIN-CONTAINING PROTEIN"/>
    <property type="match status" value="1"/>
</dbReference>
<dbReference type="PANTHER" id="PTHR32322">
    <property type="entry name" value="INNER MEMBRANE TRANSPORTER"/>
    <property type="match status" value="1"/>
</dbReference>
<dbReference type="EMBL" id="JBHUDX010000030">
    <property type="protein sequence ID" value="MFD1659143.1"/>
    <property type="molecule type" value="Genomic_DNA"/>
</dbReference>
<feature type="transmembrane region" description="Helical" evidence="7">
    <location>
        <begin position="65"/>
        <end position="84"/>
    </location>
</feature>
<feature type="domain" description="EamA" evidence="8">
    <location>
        <begin position="6"/>
        <end position="134"/>
    </location>
</feature>
<comment type="caution">
    <text evidence="9">The sequence shown here is derived from an EMBL/GenBank/DDBJ whole genome shotgun (WGS) entry which is preliminary data.</text>
</comment>
<feature type="transmembrane region" description="Helical" evidence="7">
    <location>
        <begin position="175"/>
        <end position="194"/>
    </location>
</feature>
<feature type="transmembrane region" description="Helical" evidence="7">
    <location>
        <begin position="35"/>
        <end position="53"/>
    </location>
</feature>
<comment type="similarity">
    <text evidence="2">Belongs to the EamA transporter family.</text>
</comment>
<feature type="region of interest" description="Disordered" evidence="6">
    <location>
        <begin position="282"/>
        <end position="333"/>
    </location>
</feature>
<evidence type="ECO:0000256" key="4">
    <source>
        <dbReference type="ARBA" id="ARBA00022989"/>
    </source>
</evidence>
<feature type="compositionally biased region" description="Polar residues" evidence="6">
    <location>
        <begin position="311"/>
        <end position="325"/>
    </location>
</feature>
<keyword evidence="10" id="KW-1185">Reference proteome</keyword>
<feature type="domain" description="EamA" evidence="8">
    <location>
        <begin position="144"/>
        <end position="276"/>
    </location>
</feature>
<feature type="transmembrane region" description="Helical" evidence="7">
    <location>
        <begin position="141"/>
        <end position="163"/>
    </location>
</feature>
<evidence type="ECO:0000256" key="1">
    <source>
        <dbReference type="ARBA" id="ARBA00004141"/>
    </source>
</evidence>
<feature type="transmembrane region" description="Helical" evidence="7">
    <location>
        <begin position="233"/>
        <end position="254"/>
    </location>
</feature>
<evidence type="ECO:0000256" key="2">
    <source>
        <dbReference type="ARBA" id="ARBA00007362"/>
    </source>
</evidence>
<dbReference type="Pfam" id="PF00892">
    <property type="entry name" value="EamA"/>
    <property type="match status" value="2"/>
</dbReference>